<dbReference type="InterPro" id="IPR027417">
    <property type="entry name" value="P-loop_NTPase"/>
</dbReference>
<dbReference type="GO" id="GO:0016787">
    <property type="term" value="F:hydrolase activity"/>
    <property type="evidence" value="ECO:0007669"/>
    <property type="project" value="UniProtKB-KW"/>
</dbReference>
<evidence type="ECO:0000256" key="4">
    <source>
        <dbReference type="ARBA" id="ARBA00022528"/>
    </source>
</evidence>
<evidence type="ECO:0000256" key="5">
    <source>
        <dbReference type="ARBA" id="ARBA00022640"/>
    </source>
</evidence>
<evidence type="ECO:0000256" key="15">
    <source>
        <dbReference type="ARBA" id="ARBA00023136"/>
    </source>
</evidence>
<keyword evidence="3" id="KW-0813">Transport</keyword>
<dbReference type="InterPro" id="IPR045058">
    <property type="entry name" value="GIMA/IAN/Toc"/>
</dbReference>
<evidence type="ECO:0000256" key="9">
    <source>
        <dbReference type="ARBA" id="ARBA00022801"/>
    </source>
</evidence>
<evidence type="ECO:0000256" key="3">
    <source>
        <dbReference type="ARBA" id="ARBA00022448"/>
    </source>
</evidence>
<evidence type="ECO:0000256" key="14">
    <source>
        <dbReference type="ARBA" id="ARBA00023134"/>
    </source>
</evidence>
<dbReference type="Proteomes" id="UP000615446">
    <property type="component" value="Unassembled WGS sequence"/>
</dbReference>
<dbReference type="GO" id="GO:0015031">
    <property type="term" value="P:protein transport"/>
    <property type="evidence" value="ECO:0007669"/>
    <property type="project" value="UniProtKB-KW"/>
</dbReference>
<keyword evidence="14" id="KW-0342">GTP-binding</keyword>
<keyword evidence="5" id="KW-0934">Plastid</keyword>
<protein>
    <submittedName>
        <fullName evidence="18">P-loop containing nucleoside triphosphate hydrolase protein</fullName>
    </submittedName>
</protein>
<evidence type="ECO:0000313" key="19">
    <source>
        <dbReference type="Proteomes" id="UP000615446"/>
    </source>
</evidence>
<dbReference type="GO" id="GO:0016020">
    <property type="term" value="C:membrane"/>
    <property type="evidence" value="ECO:0007669"/>
    <property type="project" value="UniProtKB-SubCell"/>
</dbReference>
<keyword evidence="8" id="KW-0547">Nucleotide-binding</keyword>
<keyword evidence="15" id="KW-0472">Membrane</keyword>
<keyword evidence="6" id="KW-0812">Transmembrane</keyword>
<evidence type="ECO:0000256" key="16">
    <source>
        <dbReference type="ARBA" id="ARBA00024013"/>
    </source>
</evidence>
<evidence type="ECO:0000256" key="12">
    <source>
        <dbReference type="ARBA" id="ARBA00022927"/>
    </source>
</evidence>
<sequence>MDCYTLIVARFPNLTSLSVIDCLKLTNNFTRLNVTYCPRSITVNQPSKNLRNKNILIISHTGSGRSILANVLAGSEYFKESEHAVSETKAFNKREFKWNGINFRVVDTIGAVDTKLDLKRILYRIANGIYSMPEGISQVLFVVERFKSEEMNRFNMIKNIFLEIINPEYIILVRTKFNNFRFKEEYNPSINIDDDYDDCDDLIFLLNLTWAIREMTRKILLYYLENVFSIKESRHLKLKTCDKLRDTIQTIVNRDNEEISRIDPGLCLIL</sequence>
<evidence type="ECO:0000313" key="18">
    <source>
        <dbReference type="EMBL" id="GES90060.1"/>
    </source>
</evidence>
<dbReference type="PANTHER" id="PTHR10903:SF135">
    <property type="entry name" value="TRANSLOCASE OF CHLOROPLAST 120, CHLOROPLASTIC-RELATED"/>
    <property type="match status" value="1"/>
</dbReference>
<organism evidence="18 19">
    <name type="scientific">Rhizophagus clarus</name>
    <dbReference type="NCBI Taxonomy" id="94130"/>
    <lineage>
        <taxon>Eukaryota</taxon>
        <taxon>Fungi</taxon>
        <taxon>Fungi incertae sedis</taxon>
        <taxon>Mucoromycota</taxon>
        <taxon>Glomeromycotina</taxon>
        <taxon>Glomeromycetes</taxon>
        <taxon>Glomerales</taxon>
        <taxon>Glomeraceae</taxon>
        <taxon>Rhizophagus</taxon>
    </lineage>
</organism>
<dbReference type="Gene3D" id="3.40.50.300">
    <property type="entry name" value="P-loop containing nucleotide triphosphate hydrolases"/>
    <property type="match status" value="1"/>
</dbReference>
<comment type="caution">
    <text evidence="18">The sequence shown here is derived from an EMBL/GenBank/DDBJ whole genome shotgun (WGS) entry which is preliminary data.</text>
</comment>
<dbReference type="Pfam" id="PF04548">
    <property type="entry name" value="AIG1"/>
    <property type="match status" value="1"/>
</dbReference>
<dbReference type="GO" id="GO:0005525">
    <property type="term" value="F:GTP binding"/>
    <property type="evidence" value="ECO:0007669"/>
    <property type="project" value="UniProtKB-KW"/>
</dbReference>
<dbReference type="OrthoDB" id="8954335at2759"/>
<keyword evidence="7" id="KW-0479">Metal-binding</keyword>
<dbReference type="SUPFAM" id="SSF52540">
    <property type="entry name" value="P-loop containing nucleoside triphosphate hydrolases"/>
    <property type="match status" value="1"/>
</dbReference>
<keyword evidence="13" id="KW-1133">Transmembrane helix</keyword>
<keyword evidence="4" id="KW-0150">Chloroplast</keyword>
<evidence type="ECO:0000256" key="6">
    <source>
        <dbReference type="ARBA" id="ARBA00022692"/>
    </source>
</evidence>
<keyword evidence="10" id="KW-1002">Plastid outer membrane</keyword>
<keyword evidence="12" id="KW-0653">Protein transport</keyword>
<accession>A0A8H3LQK4</accession>
<evidence type="ECO:0000256" key="10">
    <source>
        <dbReference type="ARBA" id="ARBA00022805"/>
    </source>
</evidence>
<evidence type="ECO:0000256" key="1">
    <source>
        <dbReference type="ARBA" id="ARBA00001946"/>
    </source>
</evidence>
<evidence type="ECO:0000256" key="11">
    <source>
        <dbReference type="ARBA" id="ARBA00022842"/>
    </source>
</evidence>
<keyword evidence="9 18" id="KW-0378">Hydrolase</keyword>
<keyword evidence="11" id="KW-0460">Magnesium</keyword>
<evidence type="ECO:0000256" key="2">
    <source>
        <dbReference type="ARBA" id="ARBA00004167"/>
    </source>
</evidence>
<evidence type="ECO:0000256" key="7">
    <source>
        <dbReference type="ARBA" id="ARBA00022723"/>
    </source>
</evidence>
<evidence type="ECO:0000259" key="17">
    <source>
        <dbReference type="Pfam" id="PF04548"/>
    </source>
</evidence>
<evidence type="ECO:0000256" key="13">
    <source>
        <dbReference type="ARBA" id="ARBA00022989"/>
    </source>
</evidence>
<dbReference type="GO" id="GO:0046872">
    <property type="term" value="F:metal ion binding"/>
    <property type="evidence" value="ECO:0007669"/>
    <property type="project" value="UniProtKB-KW"/>
</dbReference>
<dbReference type="PANTHER" id="PTHR10903">
    <property type="entry name" value="GTPASE, IMAP FAMILY MEMBER-RELATED"/>
    <property type="match status" value="1"/>
</dbReference>
<comment type="subcellular location">
    <subcellularLocation>
        <location evidence="2">Membrane</location>
        <topology evidence="2">Single-pass membrane protein</topology>
    </subcellularLocation>
    <subcellularLocation>
        <location evidence="16">Plastid</location>
        <location evidence="16">Chloroplast outer membrane</location>
    </subcellularLocation>
</comment>
<feature type="domain" description="AIG1-type G" evidence="17">
    <location>
        <begin position="53"/>
        <end position="176"/>
    </location>
</feature>
<proteinExistence type="predicted"/>
<evidence type="ECO:0000256" key="8">
    <source>
        <dbReference type="ARBA" id="ARBA00022741"/>
    </source>
</evidence>
<dbReference type="EMBL" id="BLAL01000193">
    <property type="protein sequence ID" value="GES90060.1"/>
    <property type="molecule type" value="Genomic_DNA"/>
</dbReference>
<comment type="cofactor">
    <cofactor evidence="1">
        <name>Mg(2+)</name>
        <dbReference type="ChEBI" id="CHEBI:18420"/>
    </cofactor>
</comment>
<gene>
    <name evidence="18" type="ORF">RCL2_001692800</name>
</gene>
<dbReference type="InterPro" id="IPR006703">
    <property type="entry name" value="G_AIG1"/>
</dbReference>
<reference evidence="18" key="1">
    <citation type="submission" date="2019-10" db="EMBL/GenBank/DDBJ databases">
        <title>Conservation and host-specific expression of non-tandemly repeated heterogenous ribosome RNA gene in arbuscular mycorrhizal fungi.</title>
        <authorList>
            <person name="Maeda T."/>
            <person name="Kobayashi Y."/>
            <person name="Nakagawa T."/>
            <person name="Ezawa T."/>
            <person name="Yamaguchi K."/>
            <person name="Bino T."/>
            <person name="Nishimoto Y."/>
            <person name="Shigenobu S."/>
            <person name="Kawaguchi M."/>
        </authorList>
    </citation>
    <scope>NUCLEOTIDE SEQUENCE</scope>
    <source>
        <strain evidence="18">HR1</strain>
    </source>
</reference>
<dbReference type="AlphaFoldDB" id="A0A8H3LQK4"/>
<name>A0A8H3LQK4_9GLOM</name>